<dbReference type="Proteomes" id="UP000000600">
    <property type="component" value="Unassembled WGS sequence"/>
</dbReference>
<dbReference type="AlphaFoldDB" id="A0E6N9"/>
<dbReference type="GeneID" id="5044138"/>
<protein>
    <submittedName>
        <fullName evidence="1">Uncharacterized protein</fullName>
    </submittedName>
</protein>
<dbReference type="EMBL" id="CT868660">
    <property type="protein sequence ID" value="CAK90956.1"/>
    <property type="molecule type" value="Genomic_DNA"/>
</dbReference>
<evidence type="ECO:0000313" key="1">
    <source>
        <dbReference type="EMBL" id="CAK90956.1"/>
    </source>
</evidence>
<gene>
    <name evidence="1" type="ORF">GSPATT00003821001</name>
</gene>
<sequence>MLSETVIQQTPAKEIIKRMQGLKKKGIFTLENKLIFMMNINKVQKIDQKQELMKIVNQNEDFRIFSFNEEMSKHRENEGIKNDKIISQVIIHRKRGKTFYLFYLLRKQNYRNLFNHFSIILDGLGI</sequence>
<evidence type="ECO:0000313" key="2">
    <source>
        <dbReference type="Proteomes" id="UP000000600"/>
    </source>
</evidence>
<dbReference type="KEGG" id="ptm:GSPATT00003821001"/>
<dbReference type="InParanoid" id="A0E6N9"/>
<reference evidence="1 2" key="1">
    <citation type="journal article" date="2006" name="Nature">
        <title>Global trends of whole-genome duplications revealed by the ciliate Paramecium tetraurelia.</title>
        <authorList>
            <consortium name="Genoscope"/>
            <person name="Aury J.-M."/>
            <person name="Jaillon O."/>
            <person name="Duret L."/>
            <person name="Noel B."/>
            <person name="Jubin C."/>
            <person name="Porcel B.M."/>
            <person name="Segurens B."/>
            <person name="Daubin V."/>
            <person name="Anthouard V."/>
            <person name="Aiach N."/>
            <person name="Arnaiz O."/>
            <person name="Billaut A."/>
            <person name="Beisson J."/>
            <person name="Blanc I."/>
            <person name="Bouhouche K."/>
            <person name="Camara F."/>
            <person name="Duharcourt S."/>
            <person name="Guigo R."/>
            <person name="Gogendeau D."/>
            <person name="Katinka M."/>
            <person name="Keller A.-M."/>
            <person name="Kissmehl R."/>
            <person name="Klotz C."/>
            <person name="Koll F."/>
            <person name="Le Moue A."/>
            <person name="Lepere C."/>
            <person name="Malinsky S."/>
            <person name="Nowacki M."/>
            <person name="Nowak J.K."/>
            <person name="Plattner H."/>
            <person name="Poulain J."/>
            <person name="Ruiz F."/>
            <person name="Serrano V."/>
            <person name="Zagulski M."/>
            <person name="Dessen P."/>
            <person name="Betermier M."/>
            <person name="Weissenbach J."/>
            <person name="Scarpelli C."/>
            <person name="Schachter V."/>
            <person name="Sperling L."/>
            <person name="Meyer E."/>
            <person name="Cohen J."/>
            <person name="Wincker P."/>
        </authorList>
    </citation>
    <scope>NUCLEOTIDE SEQUENCE [LARGE SCALE GENOMIC DNA]</scope>
    <source>
        <strain evidence="1 2">Stock d4-2</strain>
    </source>
</reference>
<organism evidence="1 2">
    <name type="scientific">Paramecium tetraurelia</name>
    <dbReference type="NCBI Taxonomy" id="5888"/>
    <lineage>
        <taxon>Eukaryota</taxon>
        <taxon>Sar</taxon>
        <taxon>Alveolata</taxon>
        <taxon>Ciliophora</taxon>
        <taxon>Intramacronucleata</taxon>
        <taxon>Oligohymenophorea</taxon>
        <taxon>Peniculida</taxon>
        <taxon>Parameciidae</taxon>
        <taxon>Paramecium</taxon>
    </lineage>
</organism>
<dbReference type="RefSeq" id="XP_001458353.1">
    <property type="nucleotide sequence ID" value="XM_001458316.1"/>
</dbReference>
<keyword evidence="2" id="KW-1185">Reference proteome</keyword>
<accession>A0E6N9</accession>
<proteinExistence type="predicted"/>
<dbReference type="HOGENOM" id="CLU_1985918_0_0_1"/>
<name>A0E6N9_PARTE</name>